<dbReference type="InterPro" id="IPR023214">
    <property type="entry name" value="HAD_sf"/>
</dbReference>
<evidence type="ECO:0000313" key="20">
    <source>
        <dbReference type="EMBL" id="KAG9232656.1"/>
    </source>
</evidence>
<evidence type="ECO:0000256" key="4">
    <source>
        <dbReference type="ARBA" id="ARBA00022723"/>
    </source>
</evidence>
<evidence type="ECO:0000256" key="11">
    <source>
        <dbReference type="ARBA" id="ARBA00034036"/>
    </source>
</evidence>
<reference evidence="20" key="1">
    <citation type="journal article" date="2021" name="IMA Fungus">
        <title>Genomic characterization of three marine fungi, including Emericellopsis atlantica sp. nov. with signatures of a generalist lifestyle and marine biomass degradation.</title>
        <authorList>
            <person name="Hagestad O.C."/>
            <person name="Hou L."/>
            <person name="Andersen J.H."/>
            <person name="Hansen E.H."/>
            <person name="Altermark B."/>
            <person name="Li C."/>
            <person name="Kuhnert E."/>
            <person name="Cox R.J."/>
            <person name="Crous P.W."/>
            <person name="Spatafora J.W."/>
            <person name="Lail K."/>
            <person name="Amirebrahimi M."/>
            <person name="Lipzen A."/>
            <person name="Pangilinan J."/>
            <person name="Andreopoulos W."/>
            <person name="Hayes R.D."/>
            <person name="Ng V."/>
            <person name="Grigoriev I.V."/>
            <person name="Jackson S.A."/>
            <person name="Sutton T.D.S."/>
            <person name="Dobson A.D.W."/>
            <person name="Rama T."/>
        </authorList>
    </citation>
    <scope>NUCLEOTIDE SEQUENCE</scope>
    <source>
        <strain evidence="20">TRa018bII</strain>
    </source>
</reference>
<evidence type="ECO:0000256" key="12">
    <source>
        <dbReference type="ARBA" id="ARBA00049128"/>
    </source>
</evidence>
<dbReference type="InterPro" id="IPR008250">
    <property type="entry name" value="ATPase_P-typ_transduc_dom_A_sf"/>
</dbReference>
<feature type="binding site" evidence="14">
    <location>
        <position position="673"/>
    </location>
    <ligand>
        <name>ATP</name>
        <dbReference type="ChEBI" id="CHEBI:30616"/>
    </ligand>
</feature>
<comment type="cofactor">
    <cofactor evidence="15">
        <name>Mg(2+)</name>
        <dbReference type="ChEBI" id="CHEBI:18420"/>
    </cofactor>
</comment>
<feature type="binding site" evidence="15">
    <location>
        <position position="899"/>
    </location>
    <ligand>
        <name>Mg(2+)</name>
        <dbReference type="ChEBI" id="CHEBI:18420"/>
    </ligand>
</feature>
<accession>A0A9P7YFF0</accession>
<dbReference type="GO" id="GO:0000287">
    <property type="term" value="F:magnesium ion binding"/>
    <property type="evidence" value="ECO:0007669"/>
    <property type="project" value="UniProtKB-UniRule"/>
</dbReference>
<dbReference type="InterPro" id="IPR023299">
    <property type="entry name" value="ATPase_P-typ_cyto_dom_N"/>
</dbReference>
<evidence type="ECO:0000313" key="21">
    <source>
        <dbReference type="Proteomes" id="UP000824998"/>
    </source>
</evidence>
<keyword evidence="9 16" id="KW-1133">Transmembrane helix</keyword>
<dbReference type="FunFam" id="3.40.50.1000:FF:000172">
    <property type="entry name" value="Phospholipid-transporting ATPase"/>
    <property type="match status" value="1"/>
</dbReference>
<feature type="binding site" evidence="14">
    <location>
        <position position="783"/>
    </location>
    <ligand>
        <name>ATP</name>
        <dbReference type="ChEBI" id="CHEBI:30616"/>
    </ligand>
</feature>
<dbReference type="GO" id="GO:0016887">
    <property type="term" value="F:ATP hydrolysis activity"/>
    <property type="evidence" value="ECO:0007669"/>
    <property type="project" value="InterPro"/>
</dbReference>
<dbReference type="Pfam" id="PF16209">
    <property type="entry name" value="PhoLip_ATPase_N"/>
    <property type="match status" value="1"/>
</dbReference>
<dbReference type="GO" id="GO:0140326">
    <property type="term" value="F:ATPase-coupled intramembrane lipid transporter activity"/>
    <property type="evidence" value="ECO:0007669"/>
    <property type="project" value="UniProtKB-EC"/>
</dbReference>
<dbReference type="GO" id="GO:0006892">
    <property type="term" value="P:post-Golgi vesicle-mediated transport"/>
    <property type="evidence" value="ECO:0007669"/>
    <property type="project" value="TreeGrafter"/>
</dbReference>
<dbReference type="EMBL" id="MU251538">
    <property type="protein sequence ID" value="KAG9232656.1"/>
    <property type="molecule type" value="Genomic_DNA"/>
</dbReference>
<dbReference type="SUPFAM" id="SSF56784">
    <property type="entry name" value="HAD-like"/>
    <property type="match status" value="1"/>
</dbReference>
<dbReference type="InterPro" id="IPR001757">
    <property type="entry name" value="P_typ_ATPase"/>
</dbReference>
<evidence type="ECO:0000256" key="7">
    <source>
        <dbReference type="ARBA" id="ARBA00022842"/>
    </source>
</evidence>
<dbReference type="SFLD" id="SFLDS00003">
    <property type="entry name" value="Haloacid_Dehalogenase"/>
    <property type="match status" value="1"/>
</dbReference>
<feature type="binding site" evidence="14">
    <location>
        <position position="903"/>
    </location>
    <ligand>
        <name>ATP</name>
        <dbReference type="ChEBI" id="CHEBI:30616"/>
    </ligand>
</feature>
<comment type="subcellular location">
    <subcellularLocation>
        <location evidence="1 16">Membrane</location>
        <topology evidence="1 16">Multi-pass membrane protein</topology>
    </subcellularLocation>
</comment>
<comment type="catalytic activity">
    <reaction evidence="12">
        <text>a 1,2-diacyl-sn-glycero-3-phosphoethanolamine(out) + ATP + H2O = a 1,2-diacyl-sn-glycero-3-phosphoethanolamine(in) + ADP + phosphate + H(+)</text>
        <dbReference type="Rhea" id="RHEA:66132"/>
        <dbReference type="ChEBI" id="CHEBI:15377"/>
        <dbReference type="ChEBI" id="CHEBI:15378"/>
        <dbReference type="ChEBI" id="CHEBI:30616"/>
        <dbReference type="ChEBI" id="CHEBI:43474"/>
        <dbReference type="ChEBI" id="CHEBI:64612"/>
        <dbReference type="ChEBI" id="CHEBI:456216"/>
    </reaction>
    <physiologicalReaction direction="left-to-right" evidence="12">
        <dbReference type="Rhea" id="RHEA:66133"/>
    </physiologicalReaction>
</comment>
<dbReference type="Gene3D" id="3.40.1110.10">
    <property type="entry name" value="Calcium-transporting ATPase, cytoplasmic domain N"/>
    <property type="match status" value="1"/>
</dbReference>
<feature type="binding site" evidence="14">
    <location>
        <position position="872"/>
    </location>
    <ligand>
        <name>ATP</name>
        <dbReference type="ChEBI" id="CHEBI:30616"/>
    </ligand>
</feature>
<protein>
    <recommendedName>
        <fullName evidence="16">Phospholipid-transporting ATPase</fullName>
        <ecNumber evidence="16">7.6.2.1</ecNumber>
    </recommendedName>
</protein>
<evidence type="ECO:0000256" key="17">
    <source>
        <dbReference type="SAM" id="MobiDB-lite"/>
    </source>
</evidence>
<feature type="binding site" evidence="14">
    <location>
        <position position="784"/>
    </location>
    <ligand>
        <name>ATP</name>
        <dbReference type="ChEBI" id="CHEBI:30616"/>
    </ligand>
</feature>
<feature type="binding site" evidence="14">
    <location>
        <position position="501"/>
    </location>
    <ligand>
        <name>ATP</name>
        <dbReference type="ChEBI" id="CHEBI:30616"/>
    </ligand>
</feature>
<dbReference type="SFLD" id="SFLDG00002">
    <property type="entry name" value="C1.7:_P-type_atpase_like"/>
    <property type="match status" value="1"/>
</dbReference>
<dbReference type="PANTHER" id="PTHR24092:SF174">
    <property type="entry name" value="PHOSPHOLIPID-TRANSPORTING ATPASE DNF3-RELATED"/>
    <property type="match status" value="1"/>
</dbReference>
<keyword evidence="21" id="KW-1185">Reference proteome</keyword>
<evidence type="ECO:0000256" key="14">
    <source>
        <dbReference type="PIRSR" id="PIRSR606539-2"/>
    </source>
</evidence>
<evidence type="ECO:0000256" key="16">
    <source>
        <dbReference type="RuleBase" id="RU362033"/>
    </source>
</evidence>
<dbReference type="InterPro" id="IPR032631">
    <property type="entry name" value="P-type_ATPase_N"/>
</dbReference>
<feature type="transmembrane region" description="Helical" evidence="16">
    <location>
        <begin position="390"/>
        <end position="412"/>
    </location>
</feature>
<feature type="transmembrane region" description="Helical" evidence="16">
    <location>
        <begin position="956"/>
        <end position="977"/>
    </location>
</feature>
<dbReference type="InterPro" id="IPR032630">
    <property type="entry name" value="P_typ_ATPase_c"/>
</dbReference>
<keyword evidence="3 16" id="KW-0812">Transmembrane</keyword>
<feature type="binding site" evidence="15">
    <location>
        <position position="499"/>
    </location>
    <ligand>
        <name>Mg(2+)</name>
        <dbReference type="ChEBI" id="CHEBI:18420"/>
    </ligand>
</feature>
<evidence type="ECO:0000256" key="1">
    <source>
        <dbReference type="ARBA" id="ARBA00004141"/>
    </source>
</evidence>
<feature type="transmembrane region" description="Helical" evidence="16">
    <location>
        <begin position="1039"/>
        <end position="1061"/>
    </location>
</feature>
<dbReference type="PRINTS" id="PR00119">
    <property type="entry name" value="CATATPASE"/>
</dbReference>
<dbReference type="InterPro" id="IPR036412">
    <property type="entry name" value="HAD-like_sf"/>
</dbReference>
<dbReference type="Pfam" id="PF00702">
    <property type="entry name" value="Hydrolase"/>
    <property type="match status" value="1"/>
</dbReference>
<dbReference type="SUPFAM" id="SSF81660">
    <property type="entry name" value="Metal cation-transporting ATPase, ATP-binding domain N"/>
    <property type="match status" value="1"/>
</dbReference>
<keyword evidence="7 15" id="KW-0460">Magnesium</keyword>
<feature type="active site" description="4-aspartylphosphate intermediate" evidence="13">
    <location>
        <position position="499"/>
    </location>
</feature>
<keyword evidence="6 14" id="KW-0067">ATP-binding</keyword>
<dbReference type="GO" id="GO:0032456">
    <property type="term" value="P:endocytic recycling"/>
    <property type="evidence" value="ECO:0007669"/>
    <property type="project" value="TreeGrafter"/>
</dbReference>
<dbReference type="OrthoDB" id="377733at2759"/>
<dbReference type="EC" id="7.6.2.1" evidence="16"/>
<dbReference type="PROSITE" id="PS00154">
    <property type="entry name" value="ATPASE_E1_E2"/>
    <property type="match status" value="1"/>
</dbReference>
<proteinExistence type="inferred from homology"/>
<feature type="binding site" evidence="14">
    <location>
        <position position="902"/>
    </location>
    <ligand>
        <name>ATP</name>
        <dbReference type="ChEBI" id="CHEBI:30616"/>
    </ligand>
</feature>
<feature type="domain" description="P-type ATPase C-terminal" evidence="19">
    <location>
        <begin position="925"/>
        <end position="1111"/>
    </location>
</feature>
<feature type="region of interest" description="Disordered" evidence="17">
    <location>
        <begin position="1"/>
        <end position="38"/>
    </location>
</feature>
<feature type="binding site" evidence="14">
    <location>
        <position position="632"/>
    </location>
    <ligand>
        <name>ATP</name>
        <dbReference type="ChEBI" id="CHEBI:30616"/>
    </ligand>
</feature>
<dbReference type="PANTHER" id="PTHR24092">
    <property type="entry name" value="PROBABLE PHOSPHOLIPID-TRANSPORTING ATPASE"/>
    <property type="match status" value="1"/>
</dbReference>
<keyword evidence="5 14" id="KW-0547">Nucleotide-binding</keyword>
<dbReference type="GO" id="GO:0005524">
    <property type="term" value="F:ATP binding"/>
    <property type="evidence" value="ECO:0007669"/>
    <property type="project" value="UniProtKB-UniRule"/>
</dbReference>
<dbReference type="SUPFAM" id="SSF81665">
    <property type="entry name" value="Calcium ATPase, transmembrane domain M"/>
    <property type="match status" value="1"/>
</dbReference>
<keyword evidence="8 16" id="KW-1278">Translocase</keyword>
<dbReference type="InterPro" id="IPR023298">
    <property type="entry name" value="ATPase_P-typ_TM_dom_sf"/>
</dbReference>
<feature type="binding site" evidence="14">
    <location>
        <position position="499"/>
    </location>
    <ligand>
        <name>ATP</name>
        <dbReference type="ChEBI" id="CHEBI:30616"/>
    </ligand>
</feature>
<evidence type="ECO:0000256" key="15">
    <source>
        <dbReference type="PIRSR" id="PIRSR606539-3"/>
    </source>
</evidence>
<feature type="domain" description="P-type ATPase N-terminal" evidence="18">
    <location>
        <begin position="101"/>
        <end position="149"/>
    </location>
</feature>
<dbReference type="InterPro" id="IPR006539">
    <property type="entry name" value="P-type_ATPase_IV"/>
</dbReference>
<dbReference type="AlphaFoldDB" id="A0A9P7YFF0"/>
<feature type="transmembrane region" description="Helical" evidence="16">
    <location>
        <begin position="432"/>
        <end position="454"/>
    </location>
</feature>
<evidence type="ECO:0000256" key="5">
    <source>
        <dbReference type="ARBA" id="ARBA00022741"/>
    </source>
</evidence>
<feature type="transmembrane region" description="Helical" evidence="16">
    <location>
        <begin position="116"/>
        <end position="137"/>
    </location>
</feature>
<evidence type="ECO:0000256" key="9">
    <source>
        <dbReference type="ARBA" id="ARBA00022989"/>
    </source>
</evidence>
<comment type="similarity">
    <text evidence="2 16">Belongs to the cation transport ATPase (P-type) (TC 3.A.3) family. Type IV subfamily.</text>
</comment>
<dbReference type="GO" id="GO:0045332">
    <property type="term" value="P:phospholipid translocation"/>
    <property type="evidence" value="ECO:0007669"/>
    <property type="project" value="TreeGrafter"/>
</dbReference>
<dbReference type="GO" id="GO:0005802">
    <property type="term" value="C:trans-Golgi network"/>
    <property type="evidence" value="ECO:0007669"/>
    <property type="project" value="TreeGrafter"/>
</dbReference>
<organism evidence="20 21">
    <name type="scientific">Amylocarpus encephaloides</name>
    <dbReference type="NCBI Taxonomy" id="45428"/>
    <lineage>
        <taxon>Eukaryota</taxon>
        <taxon>Fungi</taxon>
        <taxon>Dikarya</taxon>
        <taxon>Ascomycota</taxon>
        <taxon>Pezizomycotina</taxon>
        <taxon>Leotiomycetes</taxon>
        <taxon>Helotiales</taxon>
        <taxon>Helotiales incertae sedis</taxon>
        <taxon>Amylocarpus</taxon>
    </lineage>
</organism>
<feature type="binding site" evidence="14">
    <location>
        <position position="703"/>
    </location>
    <ligand>
        <name>ATP</name>
        <dbReference type="ChEBI" id="CHEBI:30616"/>
    </ligand>
</feature>
<evidence type="ECO:0000256" key="2">
    <source>
        <dbReference type="ARBA" id="ARBA00008109"/>
    </source>
</evidence>
<dbReference type="NCBIfam" id="TIGR01494">
    <property type="entry name" value="ATPase_P-type"/>
    <property type="match status" value="1"/>
</dbReference>
<comment type="catalytic activity">
    <reaction evidence="11 16">
        <text>ATP + H2O + phospholipidSide 1 = ADP + phosphate + phospholipidSide 2.</text>
        <dbReference type="EC" id="7.6.2.1"/>
    </reaction>
</comment>
<keyword evidence="10 16" id="KW-0472">Membrane</keyword>
<evidence type="ECO:0000256" key="3">
    <source>
        <dbReference type="ARBA" id="ARBA00022692"/>
    </source>
</evidence>
<feature type="binding site" evidence="15">
    <location>
        <position position="501"/>
    </location>
    <ligand>
        <name>Mg(2+)</name>
        <dbReference type="ChEBI" id="CHEBI:18420"/>
    </ligand>
</feature>
<dbReference type="Pfam" id="PF16212">
    <property type="entry name" value="PhoLip_ATPase_C"/>
    <property type="match status" value="1"/>
</dbReference>
<feature type="binding site" evidence="14">
    <location>
        <position position="500"/>
    </location>
    <ligand>
        <name>ATP</name>
        <dbReference type="ChEBI" id="CHEBI:30616"/>
    </ligand>
</feature>
<evidence type="ECO:0000259" key="19">
    <source>
        <dbReference type="Pfam" id="PF16212"/>
    </source>
</evidence>
<dbReference type="NCBIfam" id="TIGR01652">
    <property type="entry name" value="ATPase-Plipid"/>
    <property type="match status" value="2"/>
</dbReference>
<dbReference type="Proteomes" id="UP000824998">
    <property type="component" value="Unassembled WGS sequence"/>
</dbReference>
<keyword evidence="4 15" id="KW-0479">Metal-binding</keyword>
<name>A0A9P7YFF0_9HELO</name>
<evidence type="ECO:0000256" key="8">
    <source>
        <dbReference type="ARBA" id="ARBA00022967"/>
    </source>
</evidence>
<dbReference type="Gene3D" id="3.40.50.1000">
    <property type="entry name" value="HAD superfamily/HAD-like"/>
    <property type="match status" value="1"/>
</dbReference>
<feature type="binding site" evidence="14">
    <location>
        <position position="878"/>
    </location>
    <ligand>
        <name>ATP</name>
        <dbReference type="ChEBI" id="CHEBI:30616"/>
    </ligand>
</feature>
<feature type="binding site" evidence="15">
    <location>
        <position position="903"/>
    </location>
    <ligand>
        <name>Mg(2+)</name>
        <dbReference type="ChEBI" id="CHEBI:18420"/>
    </ligand>
</feature>
<feature type="transmembrane region" description="Helical" evidence="16">
    <location>
        <begin position="1073"/>
        <end position="1093"/>
    </location>
</feature>
<dbReference type="InterPro" id="IPR044492">
    <property type="entry name" value="P_typ_ATPase_HD_dom"/>
</dbReference>
<comment type="caution">
    <text evidence="20">The sequence shown here is derived from an EMBL/GenBank/DDBJ whole genome shotgun (WGS) entry which is preliminary data.</text>
</comment>
<gene>
    <name evidence="20" type="ORF">BJ875DRAFT_535817</name>
</gene>
<dbReference type="InterPro" id="IPR018303">
    <property type="entry name" value="ATPase_P-typ_P_site"/>
</dbReference>
<evidence type="ECO:0000259" key="18">
    <source>
        <dbReference type="Pfam" id="PF16209"/>
    </source>
</evidence>
<sequence>MARLRRDDELDSSLSEDTCPPIQLDIGHGDATPTRGRLNGIEETTGVRVEYDDMKKKNDLTTESLFLPSEGSLGDLPAKDGGNGGPLGKTNHGHVGSIRAITAARYTLLTFLPYQLYFQFSKIANLYFLITGIIQLIPGLSTTGTYTTILPLLFFLLFTVAREGYDDFRRYQLDKEENKRTSRVLRYTLPDFSVRLMRFWGRMKDKQERKSILESFSAYQRNPKPETSSGEQPQFSPWVEVKWIDIKVGDIIELSRDESVPADLILLYADGREGVAYVETMALDGETNLKTRHSIHQWSCESIDDISQARALFVVEDPSADLYEFSGKVSLDNTTFPLNLSNTLLRGCIVRNTNRVVGMVINTGEECKIRMNASKNPDAKAPAIQLTTNLVVILLAIFVVLLAVGCTVGYVIWKRTFEVKAWYLARAGVRLIDIFVAFAIMFNNLIPLALYVSLELIKFAQFLLLRDIEMYDEASNTPMVSNTQNIYENLGQINYILSDKTGTLTENVMKLRKMTIGGEIWLHDGLEGSREDTKEAVGAMRETPSIQVDGVGTPRITIEMPTITQDAADPTCARQGDPETYGNIMRYLESNPTTALAQRLSQFALCLAICHTAYPEAQDSGKTGFQAASPDELALVEASQDLGYLLIDRTTHSITLLTSSTRETYEVLHVIEFSSKRKHPSNETSIMERCLEHIEIFASDGLRTLVYGYRFLSQKEYDSWEALHHQATTSLLNRQNMIESAAEHVERDLQLAGATGIEDKLQVGVPETIEKFQQANIKIWMLTGDKRETAITIAHSAKICKSYSEVIILNGGDESEMAEQMLDTLLNLNAGRIAHSVIVIDGQALVEVEENETLNTRFYELLLKVDSVICCRASPSQKAAMVKRIRQLDSKAITLAIGDGGNDIAMIQEAHVGIGISGKEGLQAARVADYSIAQFRFLQRLLLVHGHWLYVRTAKFILLTFWKEMLFYVVQLLYQRWNGYTGTSLFESWSLAVWNTLFTALPVMIPGVFEQDLSAETLLNIPELYGYGQQSRGFNMRQYWWWMLMAVSEALVIYFMVYGLYGVEHRTGDQGLFALGDLAFSICVVFINVKLLILDYHHKTWIPIFAAILTISGCEEKMVA</sequence>
<evidence type="ECO:0000256" key="13">
    <source>
        <dbReference type="PIRSR" id="PIRSR606539-1"/>
    </source>
</evidence>
<evidence type="ECO:0000256" key="6">
    <source>
        <dbReference type="ARBA" id="ARBA00022840"/>
    </source>
</evidence>
<dbReference type="SFLD" id="SFLDF00027">
    <property type="entry name" value="p-type_atpase"/>
    <property type="match status" value="1"/>
</dbReference>
<feature type="binding site" evidence="14">
    <location>
        <position position="785"/>
    </location>
    <ligand>
        <name>ATP</name>
        <dbReference type="ChEBI" id="CHEBI:30616"/>
    </ligand>
</feature>
<dbReference type="SUPFAM" id="SSF81653">
    <property type="entry name" value="Calcium ATPase, transduction domain A"/>
    <property type="match status" value="1"/>
</dbReference>
<feature type="region of interest" description="Disordered" evidence="17">
    <location>
        <begin position="68"/>
        <end position="89"/>
    </location>
</feature>
<evidence type="ECO:0000256" key="10">
    <source>
        <dbReference type="ARBA" id="ARBA00023136"/>
    </source>
</evidence>
<dbReference type="GO" id="GO:0005886">
    <property type="term" value="C:plasma membrane"/>
    <property type="evidence" value="ECO:0007669"/>
    <property type="project" value="TreeGrafter"/>
</dbReference>
<dbReference type="Gene3D" id="2.70.150.10">
    <property type="entry name" value="Calcium-transporting ATPase, cytoplasmic transduction domain A"/>
    <property type="match status" value="1"/>
</dbReference>